<proteinExistence type="predicted"/>
<keyword evidence="2" id="KW-1185">Reference proteome</keyword>
<gene>
    <name evidence="1" type="ORF">LENED_010975</name>
</gene>
<sequence>MGQIRESLGGVFGEISRDIVNEGEMGQGRVQRNEDEFPRSKEVFSEICSSQRSGQELYRSSGSGILKV</sequence>
<organism evidence="1 2">
    <name type="scientific">Lentinula edodes</name>
    <name type="common">Shiitake mushroom</name>
    <name type="synonym">Lentinus edodes</name>
    <dbReference type="NCBI Taxonomy" id="5353"/>
    <lineage>
        <taxon>Eukaryota</taxon>
        <taxon>Fungi</taxon>
        <taxon>Dikarya</taxon>
        <taxon>Basidiomycota</taxon>
        <taxon>Agaricomycotina</taxon>
        <taxon>Agaricomycetes</taxon>
        <taxon>Agaricomycetidae</taxon>
        <taxon>Agaricales</taxon>
        <taxon>Marasmiineae</taxon>
        <taxon>Omphalotaceae</taxon>
        <taxon>Lentinula</taxon>
    </lineage>
</organism>
<reference evidence="1 2" key="1">
    <citation type="submission" date="2016-08" db="EMBL/GenBank/DDBJ databases">
        <authorList>
            <consortium name="Lentinula edodes genome sequencing consortium"/>
            <person name="Sakamoto Y."/>
            <person name="Nakade K."/>
            <person name="Sato S."/>
            <person name="Yoshida Y."/>
            <person name="Miyazaki K."/>
            <person name="Natsume S."/>
            <person name="Konno N."/>
        </authorList>
    </citation>
    <scope>NUCLEOTIDE SEQUENCE [LARGE SCALE GENOMIC DNA]</scope>
    <source>
        <strain evidence="1 2">NBRC 111202</strain>
    </source>
</reference>
<dbReference type="AlphaFoldDB" id="A0A1Q3ENT6"/>
<dbReference type="Proteomes" id="UP000188533">
    <property type="component" value="Unassembled WGS sequence"/>
</dbReference>
<reference evidence="1 2" key="2">
    <citation type="submission" date="2017-02" db="EMBL/GenBank/DDBJ databases">
        <title>A genome survey and senescence transcriptome analysis in Lentinula edodes.</title>
        <authorList>
            <person name="Sakamoto Y."/>
            <person name="Nakade K."/>
            <person name="Sato S."/>
            <person name="Yoshida Y."/>
            <person name="Miyazaki K."/>
            <person name="Natsume S."/>
            <person name="Konno N."/>
        </authorList>
    </citation>
    <scope>NUCLEOTIDE SEQUENCE [LARGE SCALE GENOMIC DNA]</scope>
    <source>
        <strain evidence="1 2">NBRC 111202</strain>
    </source>
</reference>
<evidence type="ECO:0000313" key="1">
    <source>
        <dbReference type="EMBL" id="GAW08870.1"/>
    </source>
</evidence>
<name>A0A1Q3ENT6_LENED</name>
<accession>A0A1Q3ENT6</accession>
<dbReference type="EMBL" id="BDGU01000816">
    <property type="protein sequence ID" value="GAW08870.1"/>
    <property type="molecule type" value="Genomic_DNA"/>
</dbReference>
<comment type="caution">
    <text evidence="1">The sequence shown here is derived from an EMBL/GenBank/DDBJ whole genome shotgun (WGS) entry which is preliminary data.</text>
</comment>
<protein>
    <submittedName>
        <fullName evidence="1">Uncharacterized protein</fullName>
    </submittedName>
</protein>
<evidence type="ECO:0000313" key="2">
    <source>
        <dbReference type="Proteomes" id="UP000188533"/>
    </source>
</evidence>